<dbReference type="RefSeq" id="WP_266070509.1">
    <property type="nucleotide sequence ID" value="NZ_JAPJDA010000022.1"/>
</dbReference>
<dbReference type="GO" id="GO:0051287">
    <property type="term" value="F:NAD binding"/>
    <property type="evidence" value="ECO:0007669"/>
    <property type="project" value="InterPro"/>
</dbReference>
<dbReference type="InterPro" id="IPR036291">
    <property type="entry name" value="NAD(P)-bd_dom_sf"/>
</dbReference>
<keyword evidence="5" id="KW-1185">Reference proteome</keyword>
<dbReference type="InterPro" id="IPR006140">
    <property type="entry name" value="D-isomer_DH_NAD-bd"/>
</dbReference>
<dbReference type="Pfam" id="PF02826">
    <property type="entry name" value="2-Hacid_dh_C"/>
    <property type="match status" value="1"/>
</dbReference>
<dbReference type="PANTHER" id="PTHR43333">
    <property type="entry name" value="2-HACID_DH_C DOMAIN-CONTAINING PROTEIN"/>
    <property type="match status" value="1"/>
</dbReference>
<evidence type="ECO:0000256" key="2">
    <source>
        <dbReference type="ARBA" id="ARBA00023027"/>
    </source>
</evidence>
<dbReference type="CDD" id="cd12164">
    <property type="entry name" value="GDH_like_2"/>
    <property type="match status" value="1"/>
</dbReference>
<keyword evidence="1" id="KW-0560">Oxidoreductase</keyword>
<dbReference type="Gene3D" id="3.40.50.720">
    <property type="entry name" value="NAD(P)-binding Rossmann-like Domain"/>
    <property type="match status" value="2"/>
</dbReference>
<proteinExistence type="predicted"/>
<dbReference type="SUPFAM" id="SSF51735">
    <property type="entry name" value="NAD(P)-binding Rossmann-fold domains"/>
    <property type="match status" value="1"/>
</dbReference>
<evidence type="ECO:0000313" key="4">
    <source>
        <dbReference type="EMBL" id="MCX2839177.1"/>
    </source>
</evidence>
<name>A0A9X3CY93_9FLAO</name>
<dbReference type="PANTHER" id="PTHR43333:SF1">
    <property type="entry name" value="D-ISOMER SPECIFIC 2-HYDROXYACID DEHYDROGENASE NAD-BINDING DOMAIN-CONTAINING PROTEIN"/>
    <property type="match status" value="1"/>
</dbReference>
<sequence>MSFLIISPKKDPKAWVEALKAEAPDLDLEVYPQVKDPSKVEYVLSWRHPHGIYRDFKNLKVIASMGAGIDHIISDKEIPEHIRITRVVDAQLTKDMSVFVLSLILEHLRNLNEHHCSSEWKPKTYGRPENTQVGIMGMGVLGVGVAEKLIWNKFNVTGWSRTKKEILGVTTYHGDEQLQDFLEDSKILVNLLPLTSETKNILNKHLFEKLPEGAYVINVARGEHLIEDDLIEMINTGHLTGAALDVFRKEPLPAAHPFWKNKKIKVSPHIASITHPKSVVPQILENYERMKEGKDLKNVVDREKEY</sequence>
<dbReference type="Proteomes" id="UP001148482">
    <property type="component" value="Unassembled WGS sequence"/>
</dbReference>
<gene>
    <name evidence="4" type="ORF">OQ279_13560</name>
</gene>
<dbReference type="GO" id="GO:0016491">
    <property type="term" value="F:oxidoreductase activity"/>
    <property type="evidence" value="ECO:0007669"/>
    <property type="project" value="UniProtKB-KW"/>
</dbReference>
<comment type="caution">
    <text evidence="4">The sequence shown here is derived from an EMBL/GenBank/DDBJ whole genome shotgun (WGS) entry which is preliminary data.</text>
</comment>
<organism evidence="4 5">
    <name type="scientific">Salinimicrobium profundisediminis</name>
    <dbReference type="NCBI Taxonomy" id="2994553"/>
    <lineage>
        <taxon>Bacteria</taxon>
        <taxon>Pseudomonadati</taxon>
        <taxon>Bacteroidota</taxon>
        <taxon>Flavobacteriia</taxon>
        <taxon>Flavobacteriales</taxon>
        <taxon>Flavobacteriaceae</taxon>
        <taxon>Salinimicrobium</taxon>
    </lineage>
</organism>
<feature type="domain" description="D-isomer specific 2-hydroxyacid dehydrogenase NAD-binding" evidence="3">
    <location>
        <begin position="102"/>
        <end position="271"/>
    </location>
</feature>
<protein>
    <submittedName>
        <fullName evidence="4">Glyoxylate/hydroxypyruvate reductase A</fullName>
    </submittedName>
</protein>
<evidence type="ECO:0000259" key="3">
    <source>
        <dbReference type="Pfam" id="PF02826"/>
    </source>
</evidence>
<accession>A0A9X3CY93</accession>
<dbReference type="EMBL" id="JAPJDA010000022">
    <property type="protein sequence ID" value="MCX2839177.1"/>
    <property type="molecule type" value="Genomic_DNA"/>
</dbReference>
<dbReference type="AlphaFoldDB" id="A0A9X3CY93"/>
<keyword evidence="2" id="KW-0520">NAD</keyword>
<evidence type="ECO:0000313" key="5">
    <source>
        <dbReference type="Proteomes" id="UP001148482"/>
    </source>
</evidence>
<reference evidence="4" key="1">
    <citation type="submission" date="2022-11" db="EMBL/GenBank/DDBJ databases">
        <title>Salinimicrobium profundisediminis sp. nov., isolated from deep-sea sediment of the Mariana Trench.</title>
        <authorList>
            <person name="Fu H."/>
        </authorList>
    </citation>
    <scope>NUCLEOTIDE SEQUENCE</scope>
    <source>
        <strain evidence="4">MT39</strain>
    </source>
</reference>
<dbReference type="SUPFAM" id="SSF52283">
    <property type="entry name" value="Formate/glycerate dehydrogenase catalytic domain-like"/>
    <property type="match status" value="1"/>
</dbReference>
<evidence type="ECO:0000256" key="1">
    <source>
        <dbReference type="ARBA" id="ARBA00023002"/>
    </source>
</evidence>